<dbReference type="EMBL" id="AWUE01023184">
    <property type="protein sequence ID" value="OMO54667.1"/>
    <property type="molecule type" value="Genomic_DNA"/>
</dbReference>
<dbReference type="AlphaFoldDB" id="A0A1R3G9D5"/>
<reference evidence="2" key="1">
    <citation type="submission" date="2013-09" db="EMBL/GenBank/DDBJ databases">
        <title>Corchorus olitorius genome sequencing.</title>
        <authorList>
            <person name="Alam M."/>
            <person name="Haque M.S."/>
            <person name="Islam M.S."/>
            <person name="Emdad E.M."/>
            <person name="Islam M.M."/>
            <person name="Ahmed B."/>
            <person name="Halim A."/>
            <person name="Hossen Q.M.M."/>
            <person name="Hossain M.Z."/>
            <person name="Ahmed R."/>
            <person name="Khan M.M."/>
            <person name="Islam R."/>
            <person name="Rashid M.M."/>
            <person name="Khan S.A."/>
            <person name="Rahman M.S."/>
            <person name="Alam M."/>
            <person name="Yahiya A.S."/>
            <person name="Khan M.S."/>
            <person name="Azam M.S."/>
            <person name="Haque T."/>
            <person name="Lashkar M.Z.H."/>
            <person name="Akhand A.I."/>
            <person name="Morshed G."/>
            <person name="Roy S."/>
            <person name="Uddin K.S."/>
            <person name="Rabeya T."/>
            <person name="Hossain A.S."/>
            <person name="Chowdhury A."/>
            <person name="Snigdha A.R."/>
            <person name="Mortoza M.S."/>
            <person name="Matin S.A."/>
            <person name="Hoque S.M.E."/>
            <person name="Islam M.K."/>
            <person name="Roy D.K."/>
            <person name="Haider R."/>
            <person name="Moosa M.M."/>
            <person name="Elias S.M."/>
            <person name="Hasan A.M."/>
            <person name="Jahan S."/>
            <person name="Shafiuddin M."/>
            <person name="Mahmood N."/>
            <person name="Shommy N.S."/>
        </authorList>
    </citation>
    <scope>NUCLEOTIDE SEQUENCE [LARGE SCALE GENOMIC DNA]</scope>
    <source>
        <strain evidence="2">cv. O-4</strain>
    </source>
</reference>
<sequence length="94" mass="10736">MEPGVWIVYLVPQRDEEREVVNRKDESVCEFLMAVGSGEIPDSLSSERIGADGEKGLCKNERSLTVRGDECLVLWDKDQGEYPESMRAMSWKIR</sequence>
<organism evidence="1 2">
    <name type="scientific">Corchorus olitorius</name>
    <dbReference type="NCBI Taxonomy" id="93759"/>
    <lineage>
        <taxon>Eukaryota</taxon>
        <taxon>Viridiplantae</taxon>
        <taxon>Streptophyta</taxon>
        <taxon>Embryophyta</taxon>
        <taxon>Tracheophyta</taxon>
        <taxon>Spermatophyta</taxon>
        <taxon>Magnoliopsida</taxon>
        <taxon>eudicotyledons</taxon>
        <taxon>Gunneridae</taxon>
        <taxon>Pentapetalae</taxon>
        <taxon>rosids</taxon>
        <taxon>malvids</taxon>
        <taxon>Malvales</taxon>
        <taxon>Malvaceae</taxon>
        <taxon>Grewioideae</taxon>
        <taxon>Apeibeae</taxon>
        <taxon>Corchorus</taxon>
    </lineage>
</organism>
<comment type="caution">
    <text evidence="1">The sequence shown here is derived from an EMBL/GenBank/DDBJ whole genome shotgun (WGS) entry which is preliminary data.</text>
</comment>
<evidence type="ECO:0000313" key="2">
    <source>
        <dbReference type="Proteomes" id="UP000187203"/>
    </source>
</evidence>
<dbReference type="Proteomes" id="UP000187203">
    <property type="component" value="Unassembled WGS sequence"/>
</dbReference>
<gene>
    <name evidence="1" type="ORF">COLO4_36364</name>
</gene>
<proteinExistence type="predicted"/>
<protein>
    <submittedName>
        <fullName evidence="1">Uncharacterized protein</fullName>
    </submittedName>
</protein>
<evidence type="ECO:0000313" key="1">
    <source>
        <dbReference type="EMBL" id="OMO54667.1"/>
    </source>
</evidence>
<accession>A0A1R3G9D5</accession>
<name>A0A1R3G9D5_9ROSI</name>
<keyword evidence="2" id="KW-1185">Reference proteome</keyword>